<sequence length="490" mass="55535">MPSRRQLVVAGCLIFIPFLIWQLVDLNEQYSLSVASFKLWPSTKCSALLAAEGDDTHVVPQKRHRVAVASTFGFHFDVYMSLVWTLERVMGRSPSGGVVEVYAPAEFGFEFQTIVDTLGLYHGENRHSDELIQAINSNMGDGGIDLVVLGTCEFDLRGGPWPEELLAAWDARDAEHKFQLVCIVHNVRDASWQRWITQWSQRNAIRILPISEHVAAAFRRSFLINADSPNATIRLAGYEHIPVDVHVPVLDIPVAVDLDHGPSRILSDAVIQGTFYTDRRDYLEIFAELKESLARDPKVWGYLPLGTEDDASYAVDTTLPDPPFRLFLIGSGWLEIPQELKNMVLIRAGLSYPEFYKLMSEMDICVPAFSVDHGYYDDQASSTFAMAVECNVPILVTERIRNTYTYVDDDRAVVTRPAAMREIEAIRTLRSRDTSYFLHRTGVAMDSPTARVAADMLRHGWVRSPEESRAFKEQIWRANDRVVERILRDL</sequence>
<protein>
    <submittedName>
        <fullName evidence="2">Uncharacterized protein</fullName>
    </submittedName>
</protein>
<dbReference type="Proteomes" id="UP001218218">
    <property type="component" value="Unassembled WGS sequence"/>
</dbReference>
<gene>
    <name evidence="2" type="ORF">DFH08DRAFT_1073036</name>
</gene>
<organism evidence="2 3">
    <name type="scientific">Mycena albidolilacea</name>
    <dbReference type="NCBI Taxonomy" id="1033008"/>
    <lineage>
        <taxon>Eukaryota</taxon>
        <taxon>Fungi</taxon>
        <taxon>Dikarya</taxon>
        <taxon>Basidiomycota</taxon>
        <taxon>Agaricomycotina</taxon>
        <taxon>Agaricomycetes</taxon>
        <taxon>Agaricomycetidae</taxon>
        <taxon>Agaricales</taxon>
        <taxon>Marasmiineae</taxon>
        <taxon>Mycenaceae</taxon>
        <taxon>Mycena</taxon>
    </lineage>
</organism>
<feature type="transmembrane region" description="Helical" evidence="1">
    <location>
        <begin position="7"/>
        <end position="24"/>
    </location>
</feature>
<keyword evidence="1" id="KW-0472">Membrane</keyword>
<dbReference type="AlphaFoldDB" id="A0AAD7F1H3"/>
<dbReference type="EMBL" id="JARIHO010000003">
    <property type="protein sequence ID" value="KAJ7364251.1"/>
    <property type="molecule type" value="Genomic_DNA"/>
</dbReference>
<keyword evidence="1" id="KW-0812">Transmembrane</keyword>
<keyword evidence="3" id="KW-1185">Reference proteome</keyword>
<evidence type="ECO:0000313" key="3">
    <source>
        <dbReference type="Proteomes" id="UP001218218"/>
    </source>
</evidence>
<accession>A0AAD7F1H3</accession>
<evidence type="ECO:0000256" key="1">
    <source>
        <dbReference type="SAM" id="Phobius"/>
    </source>
</evidence>
<reference evidence="2" key="1">
    <citation type="submission" date="2023-03" db="EMBL/GenBank/DDBJ databases">
        <title>Massive genome expansion in bonnet fungi (Mycena s.s.) driven by repeated elements and novel gene families across ecological guilds.</title>
        <authorList>
            <consortium name="Lawrence Berkeley National Laboratory"/>
            <person name="Harder C.B."/>
            <person name="Miyauchi S."/>
            <person name="Viragh M."/>
            <person name="Kuo A."/>
            <person name="Thoen E."/>
            <person name="Andreopoulos B."/>
            <person name="Lu D."/>
            <person name="Skrede I."/>
            <person name="Drula E."/>
            <person name="Henrissat B."/>
            <person name="Morin E."/>
            <person name="Kohler A."/>
            <person name="Barry K."/>
            <person name="LaButti K."/>
            <person name="Morin E."/>
            <person name="Salamov A."/>
            <person name="Lipzen A."/>
            <person name="Mereny Z."/>
            <person name="Hegedus B."/>
            <person name="Baldrian P."/>
            <person name="Stursova M."/>
            <person name="Weitz H."/>
            <person name="Taylor A."/>
            <person name="Grigoriev I.V."/>
            <person name="Nagy L.G."/>
            <person name="Martin F."/>
            <person name="Kauserud H."/>
        </authorList>
    </citation>
    <scope>NUCLEOTIDE SEQUENCE</scope>
    <source>
        <strain evidence="2">CBHHK002</strain>
    </source>
</reference>
<comment type="caution">
    <text evidence="2">The sequence shown here is derived from an EMBL/GenBank/DDBJ whole genome shotgun (WGS) entry which is preliminary data.</text>
</comment>
<name>A0AAD7F1H3_9AGAR</name>
<proteinExistence type="predicted"/>
<keyword evidence="1" id="KW-1133">Transmembrane helix</keyword>
<evidence type="ECO:0000313" key="2">
    <source>
        <dbReference type="EMBL" id="KAJ7364251.1"/>
    </source>
</evidence>